<keyword evidence="3" id="KW-0812">Transmembrane</keyword>
<keyword evidence="14" id="KW-1185">Reference proteome</keyword>
<evidence type="ECO:0000313" key="13">
    <source>
        <dbReference type="EMBL" id="KAK7540804.1"/>
    </source>
</evidence>
<dbReference type="Pfam" id="PF03908">
    <property type="entry name" value="Sec20"/>
    <property type="match status" value="1"/>
</dbReference>
<feature type="domain" description="Sec20 C-terminal" evidence="12">
    <location>
        <begin position="210"/>
        <end position="299"/>
    </location>
</feature>
<evidence type="ECO:0000256" key="9">
    <source>
        <dbReference type="ARBA" id="ARBA00037934"/>
    </source>
</evidence>
<keyword evidence="6" id="KW-1133">Transmembrane helix</keyword>
<keyword evidence="2" id="KW-0813">Transport</keyword>
<dbReference type="PANTHER" id="PTHR12825">
    <property type="entry name" value="BNIP1-RELATED"/>
    <property type="match status" value="1"/>
</dbReference>
<evidence type="ECO:0000256" key="2">
    <source>
        <dbReference type="ARBA" id="ARBA00022448"/>
    </source>
</evidence>
<dbReference type="InterPro" id="IPR005606">
    <property type="entry name" value="Sec20"/>
</dbReference>
<feature type="region of interest" description="Disordered" evidence="11">
    <location>
        <begin position="334"/>
        <end position="492"/>
    </location>
</feature>
<keyword evidence="7 10" id="KW-0175">Coiled coil</keyword>
<comment type="similarity">
    <text evidence="9">Belongs to the SEC20 family.</text>
</comment>
<reference evidence="13 14" key="1">
    <citation type="submission" date="2024-04" db="EMBL/GenBank/DDBJ databases">
        <title>Phyllosticta paracitricarpa is synonymous to the EU quarantine fungus P. citricarpa based on phylogenomic analyses.</title>
        <authorList>
            <consortium name="Lawrence Berkeley National Laboratory"/>
            <person name="Van ingen-buijs V.A."/>
            <person name="Van westerhoven A.C."/>
            <person name="Haridas S."/>
            <person name="Skiadas P."/>
            <person name="Martin F."/>
            <person name="Groenewald J.Z."/>
            <person name="Crous P.W."/>
            <person name="Seidl M.F."/>
        </authorList>
    </citation>
    <scope>NUCLEOTIDE SEQUENCE [LARGE SCALE GENOMIC DNA]</scope>
    <source>
        <strain evidence="13 14">CPC 17464</strain>
    </source>
</reference>
<evidence type="ECO:0000256" key="10">
    <source>
        <dbReference type="SAM" id="Coils"/>
    </source>
</evidence>
<evidence type="ECO:0000256" key="1">
    <source>
        <dbReference type="ARBA" id="ARBA00004163"/>
    </source>
</evidence>
<comment type="subcellular location">
    <subcellularLocation>
        <location evidence="1">Endoplasmic reticulum membrane</location>
        <topology evidence="1">Single-pass type IV membrane protein</topology>
    </subcellularLocation>
</comment>
<evidence type="ECO:0000259" key="12">
    <source>
        <dbReference type="Pfam" id="PF03908"/>
    </source>
</evidence>
<gene>
    <name evidence="13" type="ORF">J3D65DRAFT_600909</name>
</gene>
<proteinExistence type="inferred from homology"/>
<sequence length="492" mass="54916">MEESLARHFPLRRSTAHDIASWAAKNPSTASAALPRFCSMTTTQALATRLSSLSDQNKQTVQLIHRLAKLQFQPGSAPLDGDEGDVRIELSSEIHDSLKLQEEELELFRQEVEELIGSRVIRTGTKESDKEREKSRLSIQVARLEEDLKQARSQFRKAQLQAKRNAEAAKQKERELLFAGIQEGSTLPSAGRRRDANSKLTQDEIVAAASSDVTAALRRTHHLMTSELSRSRFAQETLDQSTAALAELGERYTDLNTLLSSSKTLVNTLLRSQKTDTWYLETTLYILLTTLVWLLYRRLLYGPTWWLIWLPLKLTYKLVFAVLAAVGLSGSAPNTTAPATSSLSTSSSLIVKPSASNRPPPRQSGQQARFVRAGAGGSGVKAGDPQPQEPYQPQHYQKEQDPSPEGSMSQHVGRMAEAAGSQREQDQQGQGDDVPRRGDGQPLQQSDQPRNPKKRMMDVGVEQERMAREEAEQQQQHVVKDMEEGERKRDEL</sequence>
<evidence type="ECO:0000256" key="6">
    <source>
        <dbReference type="ARBA" id="ARBA00022989"/>
    </source>
</evidence>
<evidence type="ECO:0000256" key="5">
    <source>
        <dbReference type="ARBA" id="ARBA00022892"/>
    </source>
</evidence>
<feature type="compositionally biased region" description="Low complexity" evidence="11">
    <location>
        <begin position="385"/>
        <end position="395"/>
    </location>
</feature>
<feature type="compositionally biased region" description="Low complexity" evidence="11">
    <location>
        <begin position="334"/>
        <end position="349"/>
    </location>
</feature>
<evidence type="ECO:0000313" key="14">
    <source>
        <dbReference type="Proteomes" id="UP001360953"/>
    </source>
</evidence>
<feature type="compositionally biased region" description="Basic and acidic residues" evidence="11">
    <location>
        <begin position="462"/>
        <end position="471"/>
    </location>
</feature>
<keyword evidence="5" id="KW-0931">ER-Golgi transport</keyword>
<dbReference type="GeneID" id="92030906"/>
<dbReference type="EMBL" id="JBBPEH010000003">
    <property type="protein sequence ID" value="KAK7540804.1"/>
    <property type="molecule type" value="Genomic_DNA"/>
</dbReference>
<dbReference type="PANTHER" id="PTHR12825:SF0">
    <property type="entry name" value="VESICLE TRANSPORT PROTEIN SEC20"/>
    <property type="match status" value="1"/>
</dbReference>
<dbReference type="InterPro" id="IPR056173">
    <property type="entry name" value="Sec20_C"/>
</dbReference>
<evidence type="ECO:0000256" key="11">
    <source>
        <dbReference type="SAM" id="MobiDB-lite"/>
    </source>
</evidence>
<organism evidence="13 14">
    <name type="scientific">Phyllosticta citribraziliensis</name>
    <dbReference type="NCBI Taxonomy" id="989973"/>
    <lineage>
        <taxon>Eukaryota</taxon>
        <taxon>Fungi</taxon>
        <taxon>Dikarya</taxon>
        <taxon>Ascomycota</taxon>
        <taxon>Pezizomycotina</taxon>
        <taxon>Dothideomycetes</taxon>
        <taxon>Dothideomycetes incertae sedis</taxon>
        <taxon>Botryosphaeriales</taxon>
        <taxon>Phyllostictaceae</taxon>
        <taxon>Phyllosticta</taxon>
    </lineage>
</organism>
<keyword evidence="4" id="KW-0256">Endoplasmic reticulum</keyword>
<dbReference type="RefSeq" id="XP_066657735.1">
    <property type="nucleotide sequence ID" value="XM_066798000.1"/>
</dbReference>
<dbReference type="Proteomes" id="UP001360953">
    <property type="component" value="Unassembled WGS sequence"/>
</dbReference>
<evidence type="ECO:0000256" key="7">
    <source>
        <dbReference type="ARBA" id="ARBA00023054"/>
    </source>
</evidence>
<feature type="coiled-coil region" evidence="10">
    <location>
        <begin position="98"/>
        <end position="161"/>
    </location>
</feature>
<evidence type="ECO:0000256" key="4">
    <source>
        <dbReference type="ARBA" id="ARBA00022824"/>
    </source>
</evidence>
<protein>
    <submittedName>
        <fullName evidence="13">Sec20-domain-containing protein</fullName>
    </submittedName>
</protein>
<evidence type="ECO:0000256" key="3">
    <source>
        <dbReference type="ARBA" id="ARBA00022692"/>
    </source>
</evidence>
<evidence type="ECO:0000256" key="8">
    <source>
        <dbReference type="ARBA" id="ARBA00023136"/>
    </source>
</evidence>
<feature type="compositionally biased region" description="Basic and acidic residues" evidence="11">
    <location>
        <begin position="478"/>
        <end position="492"/>
    </location>
</feature>
<name>A0ABR1M019_9PEZI</name>
<keyword evidence="8" id="KW-0472">Membrane</keyword>
<comment type="caution">
    <text evidence="13">The sequence shown here is derived from an EMBL/GenBank/DDBJ whole genome shotgun (WGS) entry which is preliminary data.</text>
</comment>
<accession>A0ABR1M019</accession>